<reference evidence="1 2" key="1">
    <citation type="submission" date="2018-05" db="EMBL/GenBank/DDBJ databases">
        <title>Genomic Encyclopedia of Type Strains, Phase IV (KMG-IV): sequencing the most valuable type-strain genomes for metagenomic binning, comparative biology and taxonomic classification.</title>
        <authorList>
            <person name="Goeker M."/>
        </authorList>
    </citation>
    <scope>NUCLEOTIDE SEQUENCE [LARGE SCALE GENOMIC DNA]</scope>
    <source>
        <strain evidence="1 2">DSM 566</strain>
    </source>
</reference>
<gene>
    <name evidence="1" type="ORF">C7444_11916</name>
</gene>
<keyword evidence="2" id="KW-1185">Reference proteome</keyword>
<dbReference type="RefSeq" id="WP_110401998.1">
    <property type="nucleotide sequence ID" value="NZ_QJJS01000019.1"/>
</dbReference>
<evidence type="ECO:0000313" key="1">
    <source>
        <dbReference type="EMBL" id="PXW93507.1"/>
    </source>
</evidence>
<dbReference type="EMBL" id="QJJS01000019">
    <property type="protein sequence ID" value="PXW93507.1"/>
    <property type="molecule type" value="Genomic_DNA"/>
</dbReference>
<protein>
    <submittedName>
        <fullName evidence="1">Ubiquinone biosynthesis protein UbiJ</fullName>
    </submittedName>
</protein>
<keyword evidence="1" id="KW-0830">Ubiquinone</keyword>
<dbReference type="OrthoDB" id="8525483at2"/>
<comment type="caution">
    <text evidence="1">The sequence shown here is derived from an EMBL/GenBank/DDBJ whole genome shotgun (WGS) entry which is preliminary data.</text>
</comment>
<accession>A0A318GVP7</accession>
<proteinExistence type="predicted"/>
<sequence>MLQALLDPLGREALARVTLLLNHVIHAEPEAQRRLGTQIGRTIGVDWQQWPRLLPPPPAMVWRITPAGLLELDDGAAEGALPADQATLTVTLSATELLRWSLSGADGRPPLDIRGDAGLAAEVSWLAEHLRWDIEDDLARIVGDGPARLLGGVARAAAQALRALLQRLPRAGGALS</sequence>
<name>A0A318GVP7_9BURK</name>
<evidence type="ECO:0000313" key="2">
    <source>
        <dbReference type="Proteomes" id="UP000247811"/>
    </source>
</evidence>
<dbReference type="AlphaFoldDB" id="A0A318GVP7"/>
<organism evidence="1 2">
    <name type="scientific">Sphaerotilus hippei</name>
    <dbReference type="NCBI Taxonomy" id="744406"/>
    <lineage>
        <taxon>Bacteria</taxon>
        <taxon>Pseudomonadati</taxon>
        <taxon>Pseudomonadota</taxon>
        <taxon>Betaproteobacteria</taxon>
        <taxon>Burkholderiales</taxon>
        <taxon>Sphaerotilaceae</taxon>
        <taxon>Sphaerotilus</taxon>
    </lineage>
</organism>
<dbReference type="Proteomes" id="UP000247811">
    <property type="component" value="Unassembled WGS sequence"/>
</dbReference>